<dbReference type="Pfam" id="PF08168">
    <property type="entry name" value="NOL11_N"/>
    <property type="match status" value="1"/>
</dbReference>
<evidence type="ECO:0000256" key="3">
    <source>
        <dbReference type="ARBA" id="ARBA00023015"/>
    </source>
</evidence>
<feature type="domain" description="Nucleolar protein 11 C-terminal" evidence="8">
    <location>
        <begin position="388"/>
        <end position="628"/>
    </location>
</feature>
<reference evidence="9" key="1">
    <citation type="submission" date="2021-01" db="EMBL/GenBank/DDBJ databases">
        <authorList>
            <person name="Li R."/>
            <person name="Bekaert M."/>
        </authorList>
    </citation>
    <scope>NUCLEOTIDE SEQUENCE</scope>
    <source>
        <strain evidence="9">Farmed</strain>
    </source>
</reference>
<organism evidence="9 10">
    <name type="scientific">Acanthosepion pharaonis</name>
    <name type="common">Pharaoh cuttlefish</name>
    <name type="synonym">Sepia pharaonis</name>
    <dbReference type="NCBI Taxonomy" id="158019"/>
    <lineage>
        <taxon>Eukaryota</taxon>
        <taxon>Metazoa</taxon>
        <taxon>Spiralia</taxon>
        <taxon>Lophotrochozoa</taxon>
        <taxon>Mollusca</taxon>
        <taxon>Cephalopoda</taxon>
        <taxon>Coleoidea</taxon>
        <taxon>Decapodiformes</taxon>
        <taxon>Sepiida</taxon>
        <taxon>Sepiina</taxon>
        <taxon>Sepiidae</taxon>
        <taxon>Acanthosepion</taxon>
    </lineage>
</organism>
<gene>
    <name evidence="9" type="ORF">SPHA_42649</name>
</gene>
<evidence type="ECO:0000313" key="9">
    <source>
        <dbReference type="EMBL" id="CAE1280999.1"/>
    </source>
</evidence>
<comment type="caution">
    <text evidence="9">The sequence shown here is derived from an EMBL/GenBank/DDBJ whole genome shotgun (WGS) entry which is preliminary data.</text>
</comment>
<feature type="domain" description="Nucleolar protein 11 N-terminal" evidence="7">
    <location>
        <begin position="1"/>
        <end position="319"/>
    </location>
</feature>
<accession>A0A812CZL5</accession>
<evidence type="ECO:0000256" key="4">
    <source>
        <dbReference type="ARBA" id="ARBA00023159"/>
    </source>
</evidence>
<evidence type="ECO:0008006" key="11">
    <source>
        <dbReference type="Google" id="ProtNLM"/>
    </source>
</evidence>
<evidence type="ECO:0000256" key="5">
    <source>
        <dbReference type="ARBA" id="ARBA00023163"/>
    </source>
</evidence>
<keyword evidence="6" id="KW-0539">Nucleus</keyword>
<dbReference type="InterPro" id="IPR048897">
    <property type="entry name" value="Nol11_C"/>
</dbReference>
<dbReference type="Pfam" id="PF20998">
    <property type="entry name" value="Nol11_C"/>
    <property type="match status" value="1"/>
</dbReference>
<evidence type="ECO:0000259" key="8">
    <source>
        <dbReference type="Pfam" id="PF20998"/>
    </source>
</evidence>
<dbReference type="GO" id="GO:0030490">
    <property type="term" value="P:maturation of SSU-rRNA"/>
    <property type="evidence" value="ECO:0007669"/>
    <property type="project" value="InterPro"/>
</dbReference>
<evidence type="ECO:0000259" key="7">
    <source>
        <dbReference type="Pfam" id="PF08168"/>
    </source>
</evidence>
<dbReference type="Proteomes" id="UP000597762">
    <property type="component" value="Unassembled WGS sequence"/>
</dbReference>
<keyword evidence="10" id="KW-1185">Reference proteome</keyword>
<protein>
    <recommendedName>
        <fullName evidence="11">Nucleolar protein 11</fullName>
    </recommendedName>
</protein>
<dbReference type="EMBL" id="CAHIKZ030002092">
    <property type="protein sequence ID" value="CAE1280999.1"/>
    <property type="molecule type" value="Genomic_DNA"/>
</dbReference>
<comment type="subcellular location">
    <subcellularLocation>
        <location evidence="1">Nucleus</location>
        <location evidence="1">Nucleolus</location>
    </subcellularLocation>
</comment>
<keyword evidence="2" id="KW-0698">rRNA processing</keyword>
<keyword evidence="5" id="KW-0804">Transcription</keyword>
<evidence type="ECO:0000313" key="10">
    <source>
        <dbReference type="Proteomes" id="UP000597762"/>
    </source>
</evidence>
<dbReference type="OrthoDB" id="6502630at2759"/>
<keyword evidence="4" id="KW-0010">Activator</keyword>
<proteinExistence type="predicted"/>
<dbReference type="GO" id="GO:0003723">
    <property type="term" value="F:RNA binding"/>
    <property type="evidence" value="ECO:0007669"/>
    <property type="project" value="TreeGrafter"/>
</dbReference>
<keyword evidence="3" id="KW-0805">Transcription regulation</keyword>
<dbReference type="InterPro" id="IPR012584">
    <property type="entry name" value="NOL11_N"/>
</dbReference>
<dbReference type="InterPro" id="IPR042859">
    <property type="entry name" value="NOL11"/>
</dbReference>
<name>A0A812CZL5_ACAPH</name>
<evidence type="ECO:0000256" key="6">
    <source>
        <dbReference type="ARBA" id="ARBA00023242"/>
    </source>
</evidence>
<dbReference type="AlphaFoldDB" id="A0A812CZL5"/>
<evidence type="ECO:0000256" key="1">
    <source>
        <dbReference type="ARBA" id="ARBA00004604"/>
    </source>
</evidence>
<dbReference type="PANTHER" id="PTHR15633">
    <property type="entry name" value="NUCLEOLAR PROTEIN 11"/>
    <property type="match status" value="1"/>
</dbReference>
<dbReference type="GO" id="GO:0005730">
    <property type="term" value="C:nucleolus"/>
    <property type="evidence" value="ECO:0007669"/>
    <property type="project" value="UniProtKB-SubCell"/>
</dbReference>
<sequence length="650" mass="74141">MAFLKEAFILCRLPSEEELVGVCDGNKEDQVIVSCKSKGISIIKISNQKLLHCWSPRQLHTITSPVIWDTSHEQLVAVHNSKVIRRWTLEEMNFEEAKKKNVEQLIYKVFPVMSGHVIVVYHSGCIEFLGESICYKNLFPNEDQLKWCWVNSVEGKLTVFFLTKVPNGNLLTLRLAYYTTATDTWASNSIELPVSEGTLLDCCYINSDQTSSTVFFLWSNKNILRIKMDPEKDAEVSKMYALSSVSSEAASIVSLSSTHMAIVPVKKNGQDGVGIFDLQFGTLNAWQLLPQKLKTHPKLFCSNSHLFIACDKMLYTYAYELQSFTLSNLLCNTQQLADDDHLLQTIPMVTSWNTNEPLQNKINDDGGILMMFSNIFNKLIASNPATFHKEVEKLLKLLTHERNQHWWNSIHMVKLILSFCNQKSLWSSKLIRMLIYSGHFSIQSLPDLFKALIDHKEVHLLDLALQRLTNIPEICLAKAIEFYLSLDNKEKLSENGIEEAKMEVDEPNCPVSQQTAHYLCQILTCSFGNIFLIEALKTIPFQYIVVLLKFLNYQLMNASALPSISESQPSMLQIVDWVSVTIDAHVTQLVISPDTKDLLHHLYYTVGNEVQFVDELAHIEAQLTQLEVRNTFVSKDEEVGQYCIRFLHIP</sequence>
<evidence type="ECO:0000256" key="2">
    <source>
        <dbReference type="ARBA" id="ARBA00022552"/>
    </source>
</evidence>
<dbReference type="PANTHER" id="PTHR15633:SF2">
    <property type="entry name" value="NUCLEOLAR PROTEIN 11"/>
    <property type="match status" value="1"/>
</dbReference>